<reference evidence="2 3" key="1">
    <citation type="journal article" date="2023" name="Antonie Van Leeuwenhoek">
        <title>Mesoterricola silvestris gen. nov., sp. nov., Mesoterricola sediminis sp. nov., Geothrix oryzae sp. nov., Geothrix edaphica sp. nov., Geothrix rubra sp. nov., and Geothrix limicola sp. nov., six novel members of Acidobacteriota isolated from soils.</title>
        <authorList>
            <person name="Itoh H."/>
            <person name="Sugisawa Y."/>
            <person name="Mise K."/>
            <person name="Xu Z."/>
            <person name="Kuniyasu M."/>
            <person name="Ushijima N."/>
            <person name="Kawano K."/>
            <person name="Kobayashi E."/>
            <person name="Shiratori Y."/>
            <person name="Masuda Y."/>
            <person name="Senoo K."/>
        </authorList>
    </citation>
    <scope>NUCLEOTIDE SEQUENCE [LARGE SCALE GENOMIC DNA]</scope>
    <source>
        <strain evidence="2 3">Red804</strain>
    </source>
</reference>
<dbReference type="RefSeq" id="WP_285573142.1">
    <property type="nucleotide sequence ID" value="NZ_BSDE01000002.1"/>
</dbReference>
<dbReference type="SUPFAM" id="SSF49265">
    <property type="entry name" value="Fibronectin type III"/>
    <property type="match status" value="1"/>
</dbReference>
<evidence type="ECO:0000259" key="1">
    <source>
        <dbReference type="Pfam" id="PF12733"/>
    </source>
</evidence>
<evidence type="ECO:0000313" key="2">
    <source>
        <dbReference type="EMBL" id="GLH72894.1"/>
    </source>
</evidence>
<evidence type="ECO:0000313" key="3">
    <source>
        <dbReference type="Proteomes" id="UP001165069"/>
    </source>
</evidence>
<dbReference type="EMBL" id="BSDE01000002">
    <property type="protein sequence ID" value="GLH72894.1"/>
    <property type="molecule type" value="Genomic_DNA"/>
</dbReference>
<dbReference type="InterPro" id="IPR003961">
    <property type="entry name" value="FN3_dom"/>
</dbReference>
<dbReference type="PROSITE" id="PS51257">
    <property type="entry name" value="PROKAR_LIPOPROTEIN"/>
    <property type="match status" value="1"/>
</dbReference>
<comment type="caution">
    <text evidence="2">The sequence shown here is derived from an EMBL/GenBank/DDBJ whole genome shotgun (WGS) entry which is preliminary data.</text>
</comment>
<dbReference type="InterPro" id="IPR036116">
    <property type="entry name" value="FN3_sf"/>
</dbReference>
<name>A0ABQ5QDH2_9BACT</name>
<dbReference type="Pfam" id="PF12733">
    <property type="entry name" value="Cadherin-like"/>
    <property type="match status" value="1"/>
</dbReference>
<dbReference type="CDD" id="cd00063">
    <property type="entry name" value="FN3"/>
    <property type="match status" value="1"/>
</dbReference>
<dbReference type="InterPro" id="IPR013783">
    <property type="entry name" value="Ig-like_fold"/>
</dbReference>
<keyword evidence="3" id="KW-1185">Reference proteome</keyword>
<dbReference type="Proteomes" id="UP001165069">
    <property type="component" value="Unassembled WGS sequence"/>
</dbReference>
<gene>
    <name evidence="2" type="ORF">GETHLI_13960</name>
</gene>
<dbReference type="Gene3D" id="2.60.40.10">
    <property type="entry name" value="Immunoglobulins"/>
    <property type="match status" value="1"/>
</dbReference>
<protein>
    <recommendedName>
        <fullName evidence="1">Cadherin-like beta-sandwich-like domain-containing protein</fullName>
    </recommendedName>
</protein>
<feature type="domain" description="Cadherin-like beta-sandwich-like" evidence="1">
    <location>
        <begin position="44"/>
        <end position="136"/>
    </location>
</feature>
<proteinExistence type="predicted"/>
<dbReference type="InterPro" id="IPR025883">
    <property type="entry name" value="Cadherin-like_domain"/>
</dbReference>
<organism evidence="2 3">
    <name type="scientific">Geothrix limicola</name>
    <dbReference type="NCBI Taxonomy" id="2927978"/>
    <lineage>
        <taxon>Bacteria</taxon>
        <taxon>Pseudomonadati</taxon>
        <taxon>Acidobacteriota</taxon>
        <taxon>Holophagae</taxon>
        <taxon>Holophagales</taxon>
        <taxon>Holophagaceae</taxon>
        <taxon>Geothrix</taxon>
    </lineage>
</organism>
<sequence length="674" mass="70898">MQNRTRLSALGLAGLPAAALVFALGCSGHKSTPPPIPLSSNAFLSALTVQGANGDIAPAFAQGTFAYTLKTNYAANPTPVTVKATLADATATMTVNGAALASNTPSAAIPMVVGSNTITVAVKAQDGKTTQTYTIACTINAQNTTVHVLDSTNGVPLKGTTLTVADAAGNVLQTGIPVGANGTTTLGLDGVSKYNLSAQAPGSAQSMFQGFDSTRETVANFYCHPLGMINFPAQAPQITALATSADGVTWNALSGNSLSDVLANMAALRVTAQGGCNIAATAWSGFGMGLNVDQPAWAWNNNGPYWVEEVGTPVTSGSTTLYQSTMDLAIPLSNYAANTKHYVDLVVYDVANNRTEQKIYLNVTDGAADTTQADLSALTPSKVTVQLITHGLTRSIFATTPTDAPPTTYEPDIFFSLLNGSNVAQKITGYEVYRSTSGTLWTKVATQLFEAPTTASSLVYTDNDPTLQLGTTYYYKVRGFNGNTTNNGGYSQYSMPIASTFLPAFTAQLAAPATETISSSLAPKFTFSITNPALFDPAVSDYFYFTLSVTEKTGTAASYAMYCRYNFAAGRFETRPTSSSSTWSDASSILSIDATHANITIQAPMGYFQPGVSYQWTIFGTSTANACQFRKYTYPYNDPTSTSYGVAIAMGSTYEHSYGAVNGYFTLTIDPNAQ</sequence>
<accession>A0ABQ5QDH2</accession>